<feature type="domain" description="Glycoside hydrolase family 5" evidence="12">
    <location>
        <begin position="87"/>
        <end position="315"/>
    </location>
</feature>
<evidence type="ECO:0000313" key="13">
    <source>
        <dbReference type="EMBL" id="RPB23403.1"/>
    </source>
</evidence>
<evidence type="ECO:0000256" key="4">
    <source>
        <dbReference type="ARBA" id="ARBA00022729"/>
    </source>
</evidence>
<dbReference type="InterPro" id="IPR017853">
    <property type="entry name" value="GH"/>
</dbReference>
<dbReference type="GO" id="GO:0009251">
    <property type="term" value="P:glucan catabolic process"/>
    <property type="evidence" value="ECO:0007669"/>
    <property type="project" value="TreeGrafter"/>
</dbReference>
<comment type="similarity">
    <text evidence="2 10">Belongs to the glycosyl hydrolase 5 (cellulase A) family.</text>
</comment>
<keyword evidence="7" id="KW-0961">Cell wall biogenesis/degradation</keyword>
<keyword evidence="14" id="KW-1185">Reference proteome</keyword>
<dbReference type="InterPro" id="IPR050386">
    <property type="entry name" value="Glycosyl_hydrolase_5"/>
</dbReference>
<evidence type="ECO:0000256" key="6">
    <source>
        <dbReference type="ARBA" id="ARBA00023295"/>
    </source>
</evidence>
<dbReference type="EMBL" id="ML121546">
    <property type="protein sequence ID" value="RPB23403.1"/>
    <property type="molecule type" value="Genomic_DNA"/>
</dbReference>
<dbReference type="STRING" id="1051890.A0A3N4LKE1"/>
<dbReference type="GO" id="GO:0004338">
    <property type="term" value="F:glucan exo-1,3-beta-glucosidase activity"/>
    <property type="evidence" value="ECO:0007669"/>
    <property type="project" value="UniProtKB-EC"/>
</dbReference>
<evidence type="ECO:0000256" key="8">
    <source>
        <dbReference type="ARBA" id="ARBA00036824"/>
    </source>
</evidence>
<evidence type="ECO:0000256" key="3">
    <source>
        <dbReference type="ARBA" id="ARBA00022525"/>
    </source>
</evidence>
<evidence type="ECO:0000256" key="10">
    <source>
        <dbReference type="RuleBase" id="RU361153"/>
    </source>
</evidence>
<protein>
    <recommendedName>
        <fullName evidence="9">glucan 1,3-beta-glucosidase</fullName>
        <ecNumber evidence="9">3.2.1.58</ecNumber>
    </recommendedName>
</protein>
<keyword evidence="6 10" id="KW-0326">Glycosidase</keyword>
<dbReference type="AlphaFoldDB" id="A0A3N4LKE1"/>
<dbReference type="EC" id="3.2.1.58" evidence="9"/>
<evidence type="ECO:0000256" key="9">
    <source>
        <dbReference type="ARBA" id="ARBA00038929"/>
    </source>
</evidence>
<dbReference type="Gene3D" id="3.20.20.80">
    <property type="entry name" value="Glycosidases"/>
    <property type="match status" value="1"/>
</dbReference>
<dbReference type="FunCoup" id="A0A3N4LKE1">
    <property type="interactions" value="108"/>
</dbReference>
<dbReference type="InParanoid" id="A0A3N4LKE1"/>
<dbReference type="PANTHER" id="PTHR31297">
    <property type="entry name" value="GLUCAN ENDO-1,6-BETA-GLUCOSIDASE B"/>
    <property type="match status" value="1"/>
</dbReference>
<evidence type="ECO:0000313" key="14">
    <source>
        <dbReference type="Proteomes" id="UP000267821"/>
    </source>
</evidence>
<dbReference type="InterPro" id="IPR001547">
    <property type="entry name" value="Glyco_hydro_5"/>
</dbReference>
<accession>A0A3N4LKE1</accession>
<keyword evidence="5 10" id="KW-0378">Hydrolase</keyword>
<organism evidence="13 14">
    <name type="scientific">Terfezia boudieri ATCC MYA-4762</name>
    <dbReference type="NCBI Taxonomy" id="1051890"/>
    <lineage>
        <taxon>Eukaryota</taxon>
        <taxon>Fungi</taxon>
        <taxon>Dikarya</taxon>
        <taxon>Ascomycota</taxon>
        <taxon>Pezizomycotina</taxon>
        <taxon>Pezizomycetes</taxon>
        <taxon>Pezizales</taxon>
        <taxon>Pezizaceae</taxon>
        <taxon>Terfezia</taxon>
    </lineage>
</organism>
<keyword evidence="3" id="KW-0964">Secreted</keyword>
<evidence type="ECO:0000256" key="7">
    <source>
        <dbReference type="ARBA" id="ARBA00023316"/>
    </source>
</evidence>
<comment type="subcellular location">
    <subcellularLocation>
        <location evidence="1">Secreted</location>
    </subcellularLocation>
</comment>
<dbReference type="GO" id="GO:0009986">
    <property type="term" value="C:cell surface"/>
    <property type="evidence" value="ECO:0007669"/>
    <property type="project" value="TreeGrafter"/>
</dbReference>
<dbReference type="FunFam" id="3.20.20.80:FF:000033">
    <property type="entry name" value="Glucan 1,3-beta-glucosidase A"/>
    <property type="match status" value="1"/>
</dbReference>
<name>A0A3N4LKE1_9PEZI</name>
<dbReference type="GO" id="GO:0005576">
    <property type="term" value="C:extracellular region"/>
    <property type="evidence" value="ECO:0007669"/>
    <property type="project" value="UniProtKB-SubCell"/>
</dbReference>
<gene>
    <name evidence="13" type="ORF">L211DRAFT_786777</name>
</gene>
<evidence type="ECO:0000256" key="2">
    <source>
        <dbReference type="ARBA" id="ARBA00005641"/>
    </source>
</evidence>
<keyword evidence="4" id="KW-0732">Signal</keyword>
<evidence type="ECO:0000259" key="12">
    <source>
        <dbReference type="Pfam" id="PF00150"/>
    </source>
</evidence>
<proteinExistence type="inferred from homology"/>
<evidence type="ECO:0000256" key="11">
    <source>
        <dbReference type="SAM" id="MobiDB-lite"/>
    </source>
</evidence>
<feature type="compositionally biased region" description="Polar residues" evidence="11">
    <location>
        <begin position="14"/>
        <end position="27"/>
    </location>
</feature>
<dbReference type="SUPFAM" id="SSF51445">
    <property type="entry name" value="(Trans)glycosidases"/>
    <property type="match status" value="1"/>
</dbReference>
<dbReference type="GO" id="GO:0071555">
    <property type="term" value="P:cell wall organization"/>
    <property type="evidence" value="ECO:0007669"/>
    <property type="project" value="UniProtKB-KW"/>
</dbReference>
<dbReference type="Proteomes" id="UP000267821">
    <property type="component" value="Unassembled WGS sequence"/>
</dbReference>
<sequence length="422" mass="48021">MAEVPQGVDETPEDSPSQKLPAGNSQPGFDYSTMKVRGVNLGGWLVLEPWITPSIFDQYGLDSGWIDEFTLSRGLGEEETVRRLTPHWETWITLHDLQEIKSYGMNHIRIPIGYWAVAPLEGDPYVQGQLAYLDRAVQWARQVGLKVWVDLHGAPGSQNGFDNSGQRDRLQWQSTPGFVEHTLKVVGMLSARYAKAEFADVVTGIEVLNEPLGPNLDMGRIRQFWQDGYWEVQSEATNPSVVTVIGDAFQPTHTWNGFMDPPDFKNLLLDVHHYQVFNPGVLQMSEQQHIDQACGVGWDNRGVDKWIVVGEWSGAFTDCAKWLNGYNTYSRYEGRFGASSYIGSCGEKVSSKVADLPQYERERIRRYIEAQLDAYEQKTGWIFWTWKTEGAPEWDMRDLLEQGVFPRPDNLADRRWSGQCGF</sequence>
<feature type="region of interest" description="Disordered" evidence="11">
    <location>
        <begin position="1"/>
        <end position="28"/>
    </location>
</feature>
<reference evidence="13 14" key="1">
    <citation type="journal article" date="2018" name="Nat. Ecol. Evol.">
        <title>Pezizomycetes genomes reveal the molecular basis of ectomycorrhizal truffle lifestyle.</title>
        <authorList>
            <person name="Murat C."/>
            <person name="Payen T."/>
            <person name="Noel B."/>
            <person name="Kuo A."/>
            <person name="Morin E."/>
            <person name="Chen J."/>
            <person name="Kohler A."/>
            <person name="Krizsan K."/>
            <person name="Balestrini R."/>
            <person name="Da Silva C."/>
            <person name="Montanini B."/>
            <person name="Hainaut M."/>
            <person name="Levati E."/>
            <person name="Barry K.W."/>
            <person name="Belfiori B."/>
            <person name="Cichocki N."/>
            <person name="Clum A."/>
            <person name="Dockter R.B."/>
            <person name="Fauchery L."/>
            <person name="Guy J."/>
            <person name="Iotti M."/>
            <person name="Le Tacon F."/>
            <person name="Lindquist E.A."/>
            <person name="Lipzen A."/>
            <person name="Malagnac F."/>
            <person name="Mello A."/>
            <person name="Molinier V."/>
            <person name="Miyauchi S."/>
            <person name="Poulain J."/>
            <person name="Riccioni C."/>
            <person name="Rubini A."/>
            <person name="Sitrit Y."/>
            <person name="Splivallo R."/>
            <person name="Traeger S."/>
            <person name="Wang M."/>
            <person name="Zifcakova L."/>
            <person name="Wipf D."/>
            <person name="Zambonelli A."/>
            <person name="Paolocci F."/>
            <person name="Nowrousian M."/>
            <person name="Ottonello S."/>
            <person name="Baldrian P."/>
            <person name="Spatafora J.W."/>
            <person name="Henrissat B."/>
            <person name="Nagy L.G."/>
            <person name="Aury J.M."/>
            <person name="Wincker P."/>
            <person name="Grigoriev I.V."/>
            <person name="Bonfante P."/>
            <person name="Martin F.M."/>
        </authorList>
    </citation>
    <scope>NUCLEOTIDE SEQUENCE [LARGE SCALE GENOMIC DNA]</scope>
    <source>
        <strain evidence="13 14">ATCC MYA-4762</strain>
    </source>
</reference>
<comment type="catalytic activity">
    <reaction evidence="8">
        <text>Successive hydrolysis of beta-D-glucose units from the non-reducing ends of (1-&gt;3)-beta-D-glucans, releasing alpha-glucose.</text>
        <dbReference type="EC" id="3.2.1.58"/>
    </reaction>
</comment>
<dbReference type="OrthoDB" id="62120at2759"/>
<dbReference type="PANTHER" id="PTHR31297:SF1">
    <property type="entry name" value="GLUCAN 1,3-BETA-GLUCOSIDASE I_II-RELATED"/>
    <property type="match status" value="1"/>
</dbReference>
<evidence type="ECO:0000256" key="1">
    <source>
        <dbReference type="ARBA" id="ARBA00004613"/>
    </source>
</evidence>
<evidence type="ECO:0000256" key="5">
    <source>
        <dbReference type="ARBA" id="ARBA00022801"/>
    </source>
</evidence>
<dbReference type="Pfam" id="PF00150">
    <property type="entry name" value="Cellulase"/>
    <property type="match status" value="1"/>
</dbReference>